<keyword evidence="5" id="KW-0539">Nucleus</keyword>
<dbReference type="Gene3D" id="1.10.20.10">
    <property type="entry name" value="Histone, subunit A"/>
    <property type="match status" value="1"/>
</dbReference>
<evidence type="ECO:0000256" key="6">
    <source>
        <dbReference type="ARBA" id="ARBA00040091"/>
    </source>
</evidence>
<comment type="similarity">
    <text evidence="2">Belongs to the TAF6 family.</text>
</comment>
<evidence type="ECO:0000256" key="1">
    <source>
        <dbReference type="ARBA" id="ARBA00004123"/>
    </source>
</evidence>
<comment type="subcellular location">
    <subcellularLocation>
        <location evidence="1">Nucleus</location>
    </subcellularLocation>
</comment>
<keyword evidence="9" id="KW-1185">Reference proteome</keyword>
<dbReference type="AlphaFoldDB" id="A0ABD1E189"/>
<dbReference type="Pfam" id="PF02969">
    <property type="entry name" value="TAF"/>
    <property type="match status" value="1"/>
</dbReference>
<reference evidence="8 9" key="1">
    <citation type="submission" date="2024-05" db="EMBL/GenBank/DDBJ databases">
        <title>Genetic variation in Jamaican populations of the coffee berry borer (Hypothenemus hampei).</title>
        <authorList>
            <person name="Errbii M."/>
            <person name="Myrie A."/>
        </authorList>
    </citation>
    <scope>NUCLEOTIDE SEQUENCE [LARGE SCALE GENOMIC DNA]</scope>
    <source>
        <strain evidence="8">JA-Hopewell-2020-01-JO</strain>
        <tissue evidence="8">Whole body</tissue>
    </source>
</reference>
<evidence type="ECO:0000313" key="9">
    <source>
        <dbReference type="Proteomes" id="UP001566132"/>
    </source>
</evidence>
<dbReference type="GO" id="GO:0005634">
    <property type="term" value="C:nucleus"/>
    <property type="evidence" value="ECO:0007669"/>
    <property type="project" value="UniProtKB-SubCell"/>
</dbReference>
<evidence type="ECO:0000256" key="2">
    <source>
        <dbReference type="ARBA" id="ARBA00007688"/>
    </source>
</evidence>
<dbReference type="InterPro" id="IPR009072">
    <property type="entry name" value="Histone-fold"/>
</dbReference>
<dbReference type="PANTHER" id="PTHR10221">
    <property type="entry name" value="TRANSCRIPTION INITIATION FACTOR TFIID SUBUNIT 6"/>
    <property type="match status" value="1"/>
</dbReference>
<protein>
    <recommendedName>
        <fullName evidence="6">Transcription initiation factor TFIID subunit 6</fullName>
    </recommendedName>
</protein>
<dbReference type="InterPro" id="IPR037796">
    <property type="entry name" value="TAF6"/>
</dbReference>
<keyword evidence="3" id="KW-0805">Transcription regulation</keyword>
<name>A0ABD1E189_HYPHA</name>
<sequence length="494" mass="57837">MNPEFAGISSDSTRIYLEQTSYDQLTDEACNVLTEDVNYKLRRIIHDCVIKSKLQGRQAITSNDVDETFSDLNIDKVYGAPSSPNWVSFRDKPEIILHYLDDQQINLIEIAEKDFNFSQEGDIVLDRVWLPNENTFEDDMEEFNEIFTEYFQNICQAVISDNEELRYMALRDVSTNSSIGPITDWFYHFSYFLLTDLTYHQFTTRILHFVEILENSPLPSLNIYGKPLKLLICVLLQRILVCNDEDVIKQMSYVLSLFALRTTLKTIIFNKVEELISASLNQEILLPLLNVIYYMGIEGVKRLFIPKIVNFLSLIKWVQDWRVKRITLSIYGLLCKASMNKDMIYDGFKECFDDIRVLVPYYRHEGTTSTFKKEEIDAIRMKKELIKTRRKVNYETITKTKLNEENKSKTIKYCLKDVFDIPPDNVRAVAKERDCQGVSFIIEKRKIANRELPNGNFKRKKETHIIIGKTNLLLSVLKRHTLNRCSNHSLLNWL</sequence>
<dbReference type="InterPro" id="IPR004823">
    <property type="entry name" value="TAF_TATA-bd_Histone-like_dom"/>
</dbReference>
<organism evidence="8 9">
    <name type="scientific">Hypothenemus hampei</name>
    <name type="common">Coffee berry borer</name>
    <dbReference type="NCBI Taxonomy" id="57062"/>
    <lineage>
        <taxon>Eukaryota</taxon>
        <taxon>Metazoa</taxon>
        <taxon>Ecdysozoa</taxon>
        <taxon>Arthropoda</taxon>
        <taxon>Hexapoda</taxon>
        <taxon>Insecta</taxon>
        <taxon>Pterygota</taxon>
        <taxon>Neoptera</taxon>
        <taxon>Endopterygota</taxon>
        <taxon>Coleoptera</taxon>
        <taxon>Polyphaga</taxon>
        <taxon>Cucujiformia</taxon>
        <taxon>Curculionidae</taxon>
        <taxon>Scolytinae</taxon>
        <taxon>Hypothenemus</taxon>
    </lineage>
</organism>
<comment type="caution">
    <text evidence="8">The sequence shown here is derived from an EMBL/GenBank/DDBJ whole genome shotgun (WGS) entry which is preliminary data.</text>
</comment>
<evidence type="ECO:0000256" key="5">
    <source>
        <dbReference type="ARBA" id="ARBA00023242"/>
    </source>
</evidence>
<feature type="domain" description="TATA box binding protein associated factor (TAF) histone-like fold" evidence="7">
    <location>
        <begin position="11"/>
        <end position="67"/>
    </location>
</feature>
<proteinExistence type="inferred from homology"/>
<dbReference type="PANTHER" id="PTHR10221:SF9">
    <property type="entry name" value="TRANSCRIPTION INITIATION FACTOR TFIID SUBUNIT 6"/>
    <property type="match status" value="1"/>
</dbReference>
<dbReference type="EMBL" id="JBDJPC010000014">
    <property type="protein sequence ID" value="KAL1488436.1"/>
    <property type="molecule type" value="Genomic_DNA"/>
</dbReference>
<accession>A0ABD1E189</accession>
<dbReference type="CDD" id="cd22932">
    <property type="entry name" value="HFD_TAF6L"/>
    <property type="match status" value="1"/>
</dbReference>
<evidence type="ECO:0000259" key="7">
    <source>
        <dbReference type="Pfam" id="PF02969"/>
    </source>
</evidence>
<evidence type="ECO:0000256" key="4">
    <source>
        <dbReference type="ARBA" id="ARBA00023163"/>
    </source>
</evidence>
<dbReference type="SUPFAM" id="SSF47113">
    <property type="entry name" value="Histone-fold"/>
    <property type="match status" value="1"/>
</dbReference>
<evidence type="ECO:0000313" key="8">
    <source>
        <dbReference type="EMBL" id="KAL1488436.1"/>
    </source>
</evidence>
<keyword evidence="4" id="KW-0804">Transcription</keyword>
<gene>
    <name evidence="8" type="ORF">ABEB36_014908</name>
</gene>
<evidence type="ECO:0000256" key="3">
    <source>
        <dbReference type="ARBA" id="ARBA00023015"/>
    </source>
</evidence>
<dbReference type="Proteomes" id="UP001566132">
    <property type="component" value="Unassembled WGS sequence"/>
</dbReference>